<evidence type="ECO:0000256" key="5">
    <source>
        <dbReference type="ARBA" id="ARBA00022636"/>
    </source>
</evidence>
<keyword evidence="5" id="KW-0973">c-di-GMP</keyword>
<dbReference type="GO" id="GO:0005886">
    <property type="term" value="C:plasma membrane"/>
    <property type="evidence" value="ECO:0007669"/>
    <property type="project" value="UniProtKB-SubCell"/>
</dbReference>
<dbReference type="InterPro" id="IPR029787">
    <property type="entry name" value="Nucleotide_cyclase"/>
</dbReference>
<evidence type="ECO:0000256" key="10">
    <source>
        <dbReference type="SAM" id="Phobius"/>
    </source>
</evidence>
<comment type="catalytic activity">
    <reaction evidence="9">
        <text>3',3'-c-di-GMP + H2O = 5'-phosphoguanylyl(3'-&gt;5')guanosine + H(+)</text>
        <dbReference type="Rhea" id="RHEA:24902"/>
        <dbReference type="ChEBI" id="CHEBI:15377"/>
        <dbReference type="ChEBI" id="CHEBI:15378"/>
        <dbReference type="ChEBI" id="CHEBI:58754"/>
        <dbReference type="ChEBI" id="CHEBI:58805"/>
        <dbReference type="EC" id="3.1.4.52"/>
    </reaction>
    <physiologicalReaction direction="left-to-right" evidence="9">
        <dbReference type="Rhea" id="RHEA:24903"/>
    </physiologicalReaction>
</comment>
<dbReference type="EMBL" id="AAOW01000003">
    <property type="protein sequence ID" value="EAR62343.1"/>
    <property type="molecule type" value="Genomic_DNA"/>
</dbReference>
<dbReference type="Gene3D" id="3.20.20.450">
    <property type="entry name" value="EAL domain"/>
    <property type="match status" value="1"/>
</dbReference>
<dbReference type="NCBIfam" id="TIGR00254">
    <property type="entry name" value="GGDEF"/>
    <property type="match status" value="1"/>
</dbReference>
<keyword evidence="14" id="KW-1185">Reference proteome</keyword>
<dbReference type="FunFam" id="3.30.70.270:FF:000001">
    <property type="entry name" value="Diguanylate cyclase domain protein"/>
    <property type="match status" value="1"/>
</dbReference>
<keyword evidence="8 10" id="KW-0472">Membrane</keyword>
<dbReference type="Proteomes" id="UP000002171">
    <property type="component" value="Unassembled WGS sequence"/>
</dbReference>
<dbReference type="RefSeq" id="WP_007020653.1">
    <property type="nucleotide sequence ID" value="NZ_CH724125.1"/>
</dbReference>
<dbReference type="EC" id="3.1.4.52" evidence="3"/>
<dbReference type="InterPro" id="IPR000160">
    <property type="entry name" value="GGDEF_dom"/>
</dbReference>
<dbReference type="AlphaFoldDB" id="A0A7U8C684"/>
<keyword evidence="7 10" id="KW-1133">Transmembrane helix</keyword>
<dbReference type="Pfam" id="PF08269">
    <property type="entry name" value="dCache_2"/>
    <property type="match status" value="1"/>
</dbReference>
<dbReference type="InterPro" id="IPR033480">
    <property type="entry name" value="sCache_2"/>
</dbReference>
<dbReference type="CDD" id="cd01948">
    <property type="entry name" value="EAL"/>
    <property type="match status" value="1"/>
</dbReference>
<comment type="subcellular location">
    <subcellularLocation>
        <location evidence="2">Cell membrane</location>
        <topology evidence="2">Multi-pass membrane protein</topology>
    </subcellularLocation>
</comment>
<feature type="domain" description="GGDEF" evidence="12">
    <location>
        <begin position="469"/>
        <end position="602"/>
    </location>
</feature>
<evidence type="ECO:0000313" key="14">
    <source>
        <dbReference type="Proteomes" id="UP000002171"/>
    </source>
</evidence>
<evidence type="ECO:0000259" key="12">
    <source>
        <dbReference type="PROSITE" id="PS50887"/>
    </source>
</evidence>
<dbReference type="GO" id="GO:0071732">
    <property type="term" value="P:cellular response to nitric oxide"/>
    <property type="evidence" value="ECO:0007669"/>
    <property type="project" value="UniProtKB-ARBA"/>
</dbReference>
<protein>
    <recommendedName>
        <fullName evidence="3">cyclic-guanylate-specific phosphodiesterase</fullName>
        <ecNumber evidence="3">3.1.4.52</ecNumber>
    </recommendedName>
</protein>
<evidence type="ECO:0000259" key="11">
    <source>
        <dbReference type="PROSITE" id="PS50883"/>
    </source>
</evidence>
<sequence>MLTGFRRFFAVPFGSSVLSSLLPVGVVILLALVLIGYIWTDSEYKHMQEDKQRYADDFVLAQKDLLRSEVVRIKHYLLRQKKQAEKDLEATLKSRVYDAYAVAQAIHARYHGEIPDLEVKKMIANALREMRFNEGRGYFFMTSLEGIEYLYPPNPSFEGRPITEIFPPKIQQLQYEMVDVVNAAGEGFVRYNWYRPGEKELLRKYSFVKLFEPYGLIIGTGDYLENFEALIKDRIFRDIAQVTFGLKGEGYFFINSYSGDLYVTNGKYFAGKKNIWDVTDAKGVKVVQENARLAQDYPEGAFSTYTWKKEGVEAEKISFIIGMDEWQIFIGAGAYLDTIEGVIQERENQYLELMKQRAISTIIIMLLALLIIVFVLYVIGLRLSQNLLLFQRNLEESVDSWTKLDTRHLHFKEFKHLASSVNSMIDGLNMQAEELRHRAFHDHLTSLPNRMHSSTQLDLMISHTIKHQATAALLFIDLDHFKEINDTLGHSTGDELLRKVSQRLRRSVREEDIVARLGGDEFTVITGVLETRSDAESIAQKLLNELIRPYLIDGNELSVTASIGVSFFPEDGDNSEILLRNADSAMYEAKRNGRNGYRLYTSAMTEEISERFALTEELREAISREELELYFQPQVDIRTGSILGAEALLRWNHPQRGMIPPDRFIPIAESSGQMIKIGAWVLEQVCAKVAGWKERGIVAPKIAVNISNQQMNRELVEQITELLASSKCDPACLELEITESCLMENPEQMAHELSSLKALGVGIAIDDFGTGYSSLSYLKQLPINKLKVDRSFVSDLQDDENDLAITRAIVAMGQSMNLNVIAEGIETQEQIDLLLKLECFEGQGYFYSKPLPEEQFLAYLDQ</sequence>
<dbReference type="Pfam" id="PF00563">
    <property type="entry name" value="EAL"/>
    <property type="match status" value="1"/>
</dbReference>
<dbReference type="InterPro" id="IPR035919">
    <property type="entry name" value="EAL_sf"/>
</dbReference>
<dbReference type="FunFam" id="3.20.20.450:FF:000001">
    <property type="entry name" value="Cyclic di-GMP phosphodiesterase yahA"/>
    <property type="match status" value="1"/>
</dbReference>
<dbReference type="PROSITE" id="PS50883">
    <property type="entry name" value="EAL"/>
    <property type="match status" value="1"/>
</dbReference>
<feature type="domain" description="EAL" evidence="11">
    <location>
        <begin position="611"/>
        <end position="862"/>
    </location>
</feature>
<feature type="transmembrane region" description="Helical" evidence="10">
    <location>
        <begin position="358"/>
        <end position="379"/>
    </location>
</feature>
<dbReference type="SUPFAM" id="SSF55073">
    <property type="entry name" value="Nucleotide cyclase"/>
    <property type="match status" value="1"/>
</dbReference>
<evidence type="ECO:0000256" key="9">
    <source>
        <dbReference type="ARBA" id="ARBA00051114"/>
    </source>
</evidence>
<organism evidence="13 14">
    <name type="scientific">Neptuniibacter caesariensis</name>
    <dbReference type="NCBI Taxonomy" id="207954"/>
    <lineage>
        <taxon>Bacteria</taxon>
        <taxon>Pseudomonadati</taxon>
        <taxon>Pseudomonadota</taxon>
        <taxon>Gammaproteobacteria</taxon>
        <taxon>Oceanospirillales</taxon>
        <taxon>Oceanospirillaceae</taxon>
        <taxon>Neptuniibacter</taxon>
    </lineage>
</organism>
<evidence type="ECO:0000256" key="7">
    <source>
        <dbReference type="ARBA" id="ARBA00022989"/>
    </source>
</evidence>
<evidence type="ECO:0000256" key="1">
    <source>
        <dbReference type="ARBA" id="ARBA00001946"/>
    </source>
</evidence>
<dbReference type="Gene3D" id="3.30.450.20">
    <property type="entry name" value="PAS domain"/>
    <property type="match status" value="2"/>
</dbReference>
<proteinExistence type="predicted"/>
<keyword evidence="4" id="KW-1003">Cell membrane</keyword>
<dbReference type="PANTHER" id="PTHR44757:SF2">
    <property type="entry name" value="BIOFILM ARCHITECTURE MAINTENANCE PROTEIN MBAA"/>
    <property type="match status" value="1"/>
</dbReference>
<comment type="cofactor">
    <cofactor evidence="1">
        <name>Mg(2+)</name>
        <dbReference type="ChEBI" id="CHEBI:18420"/>
    </cofactor>
</comment>
<dbReference type="SMART" id="SM00052">
    <property type="entry name" value="EAL"/>
    <property type="match status" value="1"/>
</dbReference>
<dbReference type="Gene3D" id="3.30.70.270">
    <property type="match status" value="1"/>
</dbReference>
<comment type="caution">
    <text evidence="13">The sequence shown here is derived from an EMBL/GenBank/DDBJ whole genome shotgun (WGS) entry which is preliminary data.</text>
</comment>
<dbReference type="InterPro" id="IPR001633">
    <property type="entry name" value="EAL_dom"/>
</dbReference>
<evidence type="ECO:0000256" key="2">
    <source>
        <dbReference type="ARBA" id="ARBA00004651"/>
    </source>
</evidence>
<dbReference type="InterPro" id="IPR052155">
    <property type="entry name" value="Biofilm_reg_signaling"/>
</dbReference>
<gene>
    <name evidence="13" type="ORF">MED92_14938</name>
</gene>
<dbReference type="CDD" id="cd01949">
    <property type="entry name" value="GGDEF"/>
    <property type="match status" value="1"/>
</dbReference>
<evidence type="ECO:0000256" key="4">
    <source>
        <dbReference type="ARBA" id="ARBA00022475"/>
    </source>
</evidence>
<accession>A0A7U8C684</accession>
<dbReference type="PROSITE" id="PS50887">
    <property type="entry name" value="GGDEF"/>
    <property type="match status" value="1"/>
</dbReference>
<dbReference type="SMART" id="SM01049">
    <property type="entry name" value="Cache_2"/>
    <property type="match status" value="2"/>
</dbReference>
<dbReference type="InterPro" id="IPR043128">
    <property type="entry name" value="Rev_trsase/Diguanyl_cyclase"/>
</dbReference>
<evidence type="ECO:0000256" key="6">
    <source>
        <dbReference type="ARBA" id="ARBA00022692"/>
    </source>
</evidence>
<evidence type="ECO:0000256" key="8">
    <source>
        <dbReference type="ARBA" id="ARBA00023136"/>
    </source>
</evidence>
<evidence type="ECO:0000256" key="3">
    <source>
        <dbReference type="ARBA" id="ARBA00012282"/>
    </source>
</evidence>
<dbReference type="InterPro" id="IPR004010">
    <property type="entry name" value="Double_Cache_2"/>
</dbReference>
<dbReference type="Pfam" id="PF00990">
    <property type="entry name" value="GGDEF"/>
    <property type="match status" value="1"/>
</dbReference>
<feature type="transmembrane region" description="Helical" evidence="10">
    <location>
        <begin position="20"/>
        <end position="39"/>
    </location>
</feature>
<evidence type="ECO:0000313" key="13">
    <source>
        <dbReference type="EMBL" id="EAR62343.1"/>
    </source>
</evidence>
<dbReference type="SMART" id="SM00267">
    <property type="entry name" value="GGDEF"/>
    <property type="match status" value="1"/>
</dbReference>
<dbReference type="SUPFAM" id="SSF141868">
    <property type="entry name" value="EAL domain-like"/>
    <property type="match status" value="1"/>
</dbReference>
<reference evidence="13 14" key="1">
    <citation type="submission" date="2006-02" db="EMBL/GenBank/DDBJ databases">
        <authorList>
            <person name="Pinhassi J."/>
            <person name="Pedros-Alio C."/>
            <person name="Ferriera S."/>
            <person name="Johnson J."/>
            <person name="Kravitz S."/>
            <person name="Halpern A."/>
            <person name="Remington K."/>
            <person name="Beeson K."/>
            <person name="Tran B."/>
            <person name="Rogers Y.-H."/>
            <person name="Friedman R."/>
            <person name="Venter J.C."/>
        </authorList>
    </citation>
    <scope>NUCLEOTIDE SEQUENCE [LARGE SCALE GENOMIC DNA]</scope>
    <source>
        <strain evidence="13 14">MED92</strain>
    </source>
</reference>
<dbReference type="OrthoDB" id="8416215at2"/>
<dbReference type="PANTHER" id="PTHR44757">
    <property type="entry name" value="DIGUANYLATE CYCLASE DGCP"/>
    <property type="match status" value="1"/>
</dbReference>
<keyword evidence="6 10" id="KW-0812">Transmembrane</keyword>
<dbReference type="GO" id="GO:0071111">
    <property type="term" value="F:cyclic-guanylate-specific phosphodiesterase activity"/>
    <property type="evidence" value="ECO:0007669"/>
    <property type="project" value="UniProtKB-EC"/>
</dbReference>
<name>A0A7U8C684_NEPCE</name>